<sequence length="287" mass="32122">MQDPRTCLPTKAILEKIGGGRLNDIVCAFRRNTSGAPGGVLRKMNISSEEKDLIIVIHICSEQPLSVLKLYFGHVLDPQSMVAVHIPAKKVFPYCYWWNSVTSKKYGYMWKNVGSKLVPLLLANYSFNDRPIHYIKVKTDDAGEVEIISEKVYERESGCTAMTLVAGKPKGMFPSLDTCEGLVYEFSEVGIVEHKNISIGWPEKKHSKKSRPLAVLVEKPTSDSHEGYIQWMKKPHPTLFTADYNILVPGTYTEYAVVAAGLADFRGNSYWHLVTHCGLKVKAGKTL</sequence>
<protein>
    <submittedName>
        <fullName evidence="1">Uncharacterized protein</fullName>
    </submittedName>
</protein>
<dbReference type="AlphaFoldDB" id="A0A197JHF7"/>
<name>A0A197JHF7_9FUNG</name>
<evidence type="ECO:0000313" key="2">
    <source>
        <dbReference type="Proteomes" id="UP000078512"/>
    </source>
</evidence>
<gene>
    <name evidence="1" type="ORF">K457DRAFT_23922</name>
</gene>
<dbReference type="EMBL" id="KV442091">
    <property type="protein sequence ID" value="OAQ24575.1"/>
    <property type="molecule type" value="Genomic_DNA"/>
</dbReference>
<evidence type="ECO:0000313" key="1">
    <source>
        <dbReference type="EMBL" id="OAQ24575.1"/>
    </source>
</evidence>
<dbReference type="Proteomes" id="UP000078512">
    <property type="component" value="Unassembled WGS sequence"/>
</dbReference>
<organism evidence="1 2">
    <name type="scientific">Linnemannia elongata AG-77</name>
    <dbReference type="NCBI Taxonomy" id="1314771"/>
    <lineage>
        <taxon>Eukaryota</taxon>
        <taxon>Fungi</taxon>
        <taxon>Fungi incertae sedis</taxon>
        <taxon>Mucoromycota</taxon>
        <taxon>Mortierellomycotina</taxon>
        <taxon>Mortierellomycetes</taxon>
        <taxon>Mortierellales</taxon>
        <taxon>Mortierellaceae</taxon>
        <taxon>Linnemannia</taxon>
    </lineage>
</organism>
<proteinExistence type="predicted"/>
<accession>A0A197JHF7</accession>
<keyword evidence="2" id="KW-1185">Reference proteome</keyword>
<reference evidence="1 2" key="1">
    <citation type="submission" date="2016-05" db="EMBL/GenBank/DDBJ databases">
        <title>Genome sequencing reveals origins of a unique bacterial endosymbiosis in the earliest lineages of terrestrial Fungi.</title>
        <authorList>
            <consortium name="DOE Joint Genome Institute"/>
            <person name="Uehling J."/>
            <person name="Gryganskyi A."/>
            <person name="Hameed K."/>
            <person name="Tschaplinski T."/>
            <person name="Misztal P."/>
            <person name="Wu S."/>
            <person name="Desiro A."/>
            <person name="Vande Pol N."/>
            <person name="Du Z.-Y."/>
            <person name="Zienkiewicz A."/>
            <person name="Zienkiewicz K."/>
            <person name="Morin E."/>
            <person name="Tisserant E."/>
            <person name="Splivallo R."/>
            <person name="Hainaut M."/>
            <person name="Henrissat B."/>
            <person name="Ohm R."/>
            <person name="Kuo A."/>
            <person name="Yan J."/>
            <person name="Lipzen A."/>
            <person name="Nolan M."/>
            <person name="Labutti K."/>
            <person name="Barry K."/>
            <person name="Goldstein A."/>
            <person name="Labbe J."/>
            <person name="Schadt C."/>
            <person name="Tuskan G."/>
            <person name="Grigoriev I."/>
            <person name="Martin F."/>
            <person name="Vilgalys R."/>
            <person name="Bonito G."/>
        </authorList>
    </citation>
    <scope>NUCLEOTIDE SEQUENCE [LARGE SCALE GENOMIC DNA]</scope>
    <source>
        <strain evidence="1 2">AG-77</strain>
    </source>
</reference>
<dbReference type="OrthoDB" id="2429961at2759"/>